<dbReference type="RefSeq" id="XP_060667827.1">
    <property type="nucleotide sequence ID" value="XM_060811844.1"/>
</dbReference>
<evidence type="ECO:0000256" key="1">
    <source>
        <dbReference type="ARBA" id="ARBA00004613"/>
    </source>
</evidence>
<sequence length="171" mass="18348">MGWHRVLLEEECPLPELPHIVCHPPLGCNDIDILAAFDDAIADGVDIISISIGLDSTDKFHEDTTAIGAFHAMKNGLLTVKSAENAGPGQGITVSLAPWLLSVAESSTDHRILDKVVLGDRNNTTLVGDFVNSFTLMAKSCLYIWKGCFNQCSSGSVGKYLDDVCLDSSLV</sequence>
<dbReference type="GeneID" id="112490612"/>
<name>A0ABM3ZTL8_ZIZJJ</name>
<dbReference type="InterPro" id="IPR036852">
    <property type="entry name" value="Peptidase_S8/S53_dom_sf"/>
</dbReference>
<dbReference type="InterPro" id="IPR045051">
    <property type="entry name" value="SBT"/>
</dbReference>
<proteinExistence type="inferred from homology"/>
<organism evidence="4 5">
    <name type="scientific">Ziziphus jujuba</name>
    <name type="common">Chinese jujube</name>
    <name type="synonym">Ziziphus sativa</name>
    <dbReference type="NCBI Taxonomy" id="326968"/>
    <lineage>
        <taxon>Eukaryota</taxon>
        <taxon>Viridiplantae</taxon>
        <taxon>Streptophyta</taxon>
        <taxon>Embryophyta</taxon>
        <taxon>Tracheophyta</taxon>
        <taxon>Spermatophyta</taxon>
        <taxon>Magnoliopsida</taxon>
        <taxon>eudicotyledons</taxon>
        <taxon>Gunneridae</taxon>
        <taxon>Pentapetalae</taxon>
        <taxon>rosids</taxon>
        <taxon>fabids</taxon>
        <taxon>Rosales</taxon>
        <taxon>Rhamnaceae</taxon>
        <taxon>Paliureae</taxon>
        <taxon>Ziziphus</taxon>
    </lineage>
</organism>
<accession>A0ABM3ZTL8</accession>
<evidence type="ECO:0000313" key="5">
    <source>
        <dbReference type="RefSeq" id="XP_060667827.1"/>
    </source>
</evidence>
<keyword evidence="4" id="KW-1185">Reference proteome</keyword>
<comment type="similarity">
    <text evidence="2">Belongs to the peptidase S8 family.</text>
</comment>
<evidence type="ECO:0000256" key="3">
    <source>
        <dbReference type="ARBA" id="ARBA00022729"/>
    </source>
</evidence>
<reference evidence="5" key="1">
    <citation type="submission" date="2025-08" db="UniProtKB">
        <authorList>
            <consortium name="RefSeq"/>
        </authorList>
    </citation>
    <scope>IDENTIFICATION</scope>
    <source>
        <tissue evidence="5">Seedling</tissue>
    </source>
</reference>
<evidence type="ECO:0000313" key="4">
    <source>
        <dbReference type="Proteomes" id="UP001652623"/>
    </source>
</evidence>
<dbReference type="SUPFAM" id="SSF52743">
    <property type="entry name" value="Subtilisin-like"/>
    <property type="match status" value="1"/>
</dbReference>
<gene>
    <name evidence="5" type="primary">LOC112490612</name>
</gene>
<dbReference type="Gene3D" id="3.40.50.200">
    <property type="entry name" value="Peptidase S8/S53 domain"/>
    <property type="match status" value="1"/>
</dbReference>
<protein>
    <submittedName>
        <fullName evidence="5">Subtilisin-like protease SBT4.8</fullName>
    </submittedName>
</protein>
<evidence type="ECO:0000256" key="2">
    <source>
        <dbReference type="ARBA" id="ARBA00011073"/>
    </source>
</evidence>
<dbReference type="PANTHER" id="PTHR10795">
    <property type="entry name" value="PROPROTEIN CONVERTASE SUBTILISIN/KEXIN"/>
    <property type="match status" value="1"/>
</dbReference>
<dbReference type="Gene3D" id="3.50.30.30">
    <property type="match status" value="1"/>
</dbReference>
<dbReference type="Proteomes" id="UP001652623">
    <property type="component" value="Chromosome 10"/>
</dbReference>
<keyword evidence="3" id="KW-0732">Signal</keyword>
<comment type="subcellular location">
    <subcellularLocation>
        <location evidence="1">Secreted</location>
    </subcellularLocation>
</comment>